<dbReference type="EMBL" id="LN831789">
    <property type="protein sequence ID" value="CQR59377.1"/>
    <property type="molecule type" value="Genomic_DNA"/>
</dbReference>
<sequence length="175" mass="19044">MPPADNTAALAEATRRRSRRARTNAERAIAVAQRTGNHTSFAAIAKVAGVSRSWLYTQQDLVTAIRQLQNRQPSSHRTGSQPASIASIQRRLDVALARIKQLRTENSDLAARLEMAYGEIRRLRGISHSGGLEPEKQENNVPSCAPRTTAKKRLPTGAGHQPDGYMPGSDGTPVE</sequence>
<keyword evidence="3" id="KW-0614">Plasmid</keyword>
<name>A0A0F7VPT9_STRLW</name>
<dbReference type="Proteomes" id="UP000035016">
    <property type="component" value="Plasmid pSLE2"/>
</dbReference>
<dbReference type="Pfam" id="PF19776">
    <property type="entry name" value="DUF6262"/>
    <property type="match status" value="1"/>
</dbReference>
<dbReference type="RefSeq" id="WP_176572879.1">
    <property type="nucleotide sequence ID" value="NZ_AZSD01000003.1"/>
</dbReference>
<organism evidence="3 4">
    <name type="scientific">Streptomyces leeuwenhoekii</name>
    <dbReference type="NCBI Taxonomy" id="1437453"/>
    <lineage>
        <taxon>Bacteria</taxon>
        <taxon>Bacillati</taxon>
        <taxon>Actinomycetota</taxon>
        <taxon>Actinomycetes</taxon>
        <taxon>Kitasatosporales</taxon>
        <taxon>Streptomycetaceae</taxon>
        <taxon>Streptomyces</taxon>
    </lineage>
</organism>
<evidence type="ECO:0000313" key="3">
    <source>
        <dbReference type="EMBL" id="CQR59377.1"/>
    </source>
</evidence>
<evidence type="ECO:0000313" key="4">
    <source>
        <dbReference type="Proteomes" id="UP000035016"/>
    </source>
</evidence>
<proteinExistence type="predicted"/>
<protein>
    <submittedName>
        <fullName evidence="3">Transposase, putative</fullName>
    </submittedName>
</protein>
<feature type="region of interest" description="Disordered" evidence="2">
    <location>
        <begin position="1"/>
        <end position="23"/>
    </location>
</feature>
<dbReference type="InterPro" id="IPR046229">
    <property type="entry name" value="TnpC-like"/>
</dbReference>
<feature type="compositionally biased region" description="Low complexity" evidence="2">
    <location>
        <begin position="1"/>
        <end position="12"/>
    </location>
</feature>
<dbReference type="KEGG" id="sle:sle2_076"/>
<reference evidence="4" key="1">
    <citation type="submission" date="2015-02" db="EMBL/GenBank/DDBJ databases">
        <authorList>
            <person name="Gomez-Escribano P.J."/>
        </authorList>
    </citation>
    <scope>NUCLEOTIDE SEQUENCE [LARGE SCALE GENOMIC DNA]</scope>
    <source>
        <strain evidence="4">C34 (DSM 42122 / NRRL B-24963)</strain>
        <plasmid evidence="4">pSLE2</plasmid>
    </source>
</reference>
<evidence type="ECO:0000256" key="2">
    <source>
        <dbReference type="SAM" id="MobiDB-lite"/>
    </source>
</evidence>
<gene>
    <name evidence="3" type="primary">sle2_076</name>
</gene>
<geneLocation type="plasmid" evidence="3 4">
    <name>pSLE2</name>
</geneLocation>
<feature type="region of interest" description="Disordered" evidence="2">
    <location>
        <begin position="127"/>
        <end position="175"/>
    </location>
</feature>
<keyword evidence="1" id="KW-0175">Coiled coil</keyword>
<feature type="coiled-coil region" evidence="1">
    <location>
        <begin position="85"/>
        <end position="119"/>
    </location>
</feature>
<accession>A0A0F7VPT9</accession>
<dbReference type="AlphaFoldDB" id="A0A0F7VPT9"/>
<evidence type="ECO:0000256" key="1">
    <source>
        <dbReference type="SAM" id="Coils"/>
    </source>
</evidence>